<reference evidence="1" key="1">
    <citation type="submission" date="2021-02" db="EMBL/GenBank/DDBJ databases">
        <authorList>
            <person name="Nowell W R."/>
        </authorList>
    </citation>
    <scope>NUCLEOTIDE SEQUENCE</scope>
</reference>
<organism evidence="1 2">
    <name type="scientific">Adineta steineri</name>
    <dbReference type="NCBI Taxonomy" id="433720"/>
    <lineage>
        <taxon>Eukaryota</taxon>
        <taxon>Metazoa</taxon>
        <taxon>Spiralia</taxon>
        <taxon>Gnathifera</taxon>
        <taxon>Rotifera</taxon>
        <taxon>Eurotatoria</taxon>
        <taxon>Bdelloidea</taxon>
        <taxon>Adinetida</taxon>
        <taxon>Adinetidae</taxon>
        <taxon>Adineta</taxon>
    </lineage>
</organism>
<dbReference type="AlphaFoldDB" id="A0A820SGU4"/>
<name>A0A820SGU4_9BILA</name>
<gene>
    <name evidence="1" type="ORF">KXQ929_LOCUS54077</name>
</gene>
<evidence type="ECO:0000313" key="1">
    <source>
        <dbReference type="EMBL" id="CAF4453206.1"/>
    </source>
</evidence>
<comment type="caution">
    <text evidence="1">The sequence shown here is derived from an EMBL/GenBank/DDBJ whole genome shotgun (WGS) entry which is preliminary data.</text>
</comment>
<dbReference type="EMBL" id="CAJOBB010031771">
    <property type="protein sequence ID" value="CAF4453206.1"/>
    <property type="molecule type" value="Genomic_DNA"/>
</dbReference>
<protein>
    <submittedName>
        <fullName evidence="1">Uncharacterized protein</fullName>
    </submittedName>
</protein>
<dbReference type="Proteomes" id="UP000663868">
    <property type="component" value="Unassembled WGS sequence"/>
</dbReference>
<sequence>RIWDLIQPLAFENKQFRIKEETQRLLIRTLNEYVDIPMMNIV</sequence>
<accession>A0A820SGU4</accession>
<evidence type="ECO:0000313" key="2">
    <source>
        <dbReference type="Proteomes" id="UP000663868"/>
    </source>
</evidence>
<feature type="non-terminal residue" evidence="1">
    <location>
        <position position="1"/>
    </location>
</feature>
<proteinExistence type="predicted"/>